<proteinExistence type="predicted"/>
<evidence type="ECO:0000313" key="2">
    <source>
        <dbReference type="Proteomes" id="UP001141806"/>
    </source>
</evidence>
<gene>
    <name evidence="1" type="ORF">NE237_011016</name>
</gene>
<comment type="caution">
    <text evidence="1">The sequence shown here is derived from an EMBL/GenBank/DDBJ whole genome shotgun (WGS) entry which is preliminary data.</text>
</comment>
<reference evidence="1" key="1">
    <citation type="journal article" date="2023" name="Plant J.">
        <title>The genome of the king protea, Protea cynaroides.</title>
        <authorList>
            <person name="Chang J."/>
            <person name="Duong T.A."/>
            <person name="Schoeman C."/>
            <person name="Ma X."/>
            <person name="Roodt D."/>
            <person name="Barker N."/>
            <person name="Li Z."/>
            <person name="Van de Peer Y."/>
            <person name="Mizrachi E."/>
        </authorList>
    </citation>
    <scope>NUCLEOTIDE SEQUENCE</scope>
    <source>
        <tissue evidence="1">Young leaves</tissue>
    </source>
</reference>
<name>A0A9Q0GX42_9MAGN</name>
<protein>
    <submittedName>
        <fullName evidence="1">Uncharacterized protein</fullName>
    </submittedName>
</protein>
<keyword evidence="2" id="KW-1185">Reference proteome</keyword>
<dbReference type="AlphaFoldDB" id="A0A9Q0GX42"/>
<accession>A0A9Q0GX42</accession>
<organism evidence="1 2">
    <name type="scientific">Protea cynaroides</name>
    <dbReference type="NCBI Taxonomy" id="273540"/>
    <lineage>
        <taxon>Eukaryota</taxon>
        <taxon>Viridiplantae</taxon>
        <taxon>Streptophyta</taxon>
        <taxon>Embryophyta</taxon>
        <taxon>Tracheophyta</taxon>
        <taxon>Spermatophyta</taxon>
        <taxon>Magnoliopsida</taxon>
        <taxon>Proteales</taxon>
        <taxon>Proteaceae</taxon>
        <taxon>Protea</taxon>
    </lineage>
</organism>
<sequence>MLVHHCFVVINESSMPRTWYISLARSAQEISVMDNMSVDGNDYVERIIFNAGLLSNLPLNSFLMGTENANLIAQFKHLPQRLVGSIVADKYAFNILLHVGVKPDLCFVNLQKLSLHEAKEDVC</sequence>
<dbReference type="EMBL" id="JAMYWD010000011">
    <property type="protein sequence ID" value="KAJ4954233.1"/>
    <property type="molecule type" value="Genomic_DNA"/>
</dbReference>
<dbReference type="Proteomes" id="UP001141806">
    <property type="component" value="Unassembled WGS sequence"/>
</dbReference>
<evidence type="ECO:0000313" key="1">
    <source>
        <dbReference type="EMBL" id="KAJ4954233.1"/>
    </source>
</evidence>